<protein>
    <submittedName>
        <fullName evidence="2">Uncharacterized protein</fullName>
    </submittedName>
</protein>
<gene>
    <name evidence="2" type="ORF">K7432_014593</name>
</gene>
<keyword evidence="1" id="KW-1133">Transmembrane helix</keyword>
<name>A0ABR2WHE1_9FUNG</name>
<sequence length="132" mass="15036">MMFDNTSNSLQIQTLLHPARFPAYMFIGLCFPLISFLFVTFITFAVATTVFAAVVLSLRFGLLTMNMSWTVVVGQSIQLIKGAIESLLRISNTTHLWNYSEPKVQDTSFKKPIIRGLETKAMVRRRRRSNSQ</sequence>
<evidence type="ECO:0000313" key="3">
    <source>
        <dbReference type="Proteomes" id="UP001479436"/>
    </source>
</evidence>
<dbReference type="Proteomes" id="UP001479436">
    <property type="component" value="Unassembled WGS sequence"/>
</dbReference>
<comment type="caution">
    <text evidence="2">The sequence shown here is derived from an EMBL/GenBank/DDBJ whole genome shotgun (WGS) entry which is preliminary data.</text>
</comment>
<feature type="transmembrane region" description="Helical" evidence="1">
    <location>
        <begin position="25"/>
        <end position="58"/>
    </location>
</feature>
<reference evidence="2 3" key="1">
    <citation type="submission" date="2023-04" db="EMBL/GenBank/DDBJ databases">
        <title>Genome of Basidiobolus ranarum AG-B5.</title>
        <authorList>
            <person name="Stajich J.E."/>
            <person name="Carter-House D."/>
            <person name="Gryganskyi A."/>
        </authorList>
    </citation>
    <scope>NUCLEOTIDE SEQUENCE [LARGE SCALE GENOMIC DNA]</scope>
    <source>
        <strain evidence="2 3">AG-B5</strain>
    </source>
</reference>
<evidence type="ECO:0000256" key="1">
    <source>
        <dbReference type="SAM" id="Phobius"/>
    </source>
</evidence>
<proteinExistence type="predicted"/>
<evidence type="ECO:0000313" key="2">
    <source>
        <dbReference type="EMBL" id="KAK9760915.1"/>
    </source>
</evidence>
<keyword evidence="1" id="KW-0472">Membrane</keyword>
<organism evidence="2 3">
    <name type="scientific">Basidiobolus ranarum</name>
    <dbReference type="NCBI Taxonomy" id="34480"/>
    <lineage>
        <taxon>Eukaryota</taxon>
        <taxon>Fungi</taxon>
        <taxon>Fungi incertae sedis</taxon>
        <taxon>Zoopagomycota</taxon>
        <taxon>Entomophthoromycotina</taxon>
        <taxon>Basidiobolomycetes</taxon>
        <taxon>Basidiobolales</taxon>
        <taxon>Basidiobolaceae</taxon>
        <taxon>Basidiobolus</taxon>
    </lineage>
</organism>
<keyword evidence="1" id="KW-0812">Transmembrane</keyword>
<accession>A0ABR2WHE1</accession>
<dbReference type="EMBL" id="JASJQH010001703">
    <property type="protein sequence ID" value="KAK9760915.1"/>
    <property type="molecule type" value="Genomic_DNA"/>
</dbReference>
<keyword evidence="3" id="KW-1185">Reference proteome</keyword>